<dbReference type="Proteomes" id="UP001374599">
    <property type="component" value="Unassembled WGS sequence"/>
</dbReference>
<gene>
    <name evidence="1" type="ORF">AN2V17_13170</name>
</gene>
<proteinExistence type="predicted"/>
<evidence type="ECO:0000313" key="2">
    <source>
        <dbReference type="Proteomes" id="UP001374599"/>
    </source>
</evidence>
<dbReference type="EMBL" id="BTPU01000020">
    <property type="protein sequence ID" value="GMQ62086.1"/>
    <property type="molecule type" value="Genomic_DNA"/>
</dbReference>
<reference evidence="1" key="1">
    <citation type="submission" date="2023-09" db="EMBL/GenBank/DDBJ databases">
        <title>Vallitalea sediminicola and Vallitalea maricola sp. nov., anaerobic bacteria isolated from marine sediment.</title>
        <authorList>
            <person name="Hirano S."/>
            <person name="Maeda A."/>
            <person name="Terahara T."/>
            <person name="Mori K."/>
            <person name="Hamada M."/>
            <person name="Matsumoto R."/>
            <person name="Kobayashi T."/>
        </authorList>
    </citation>
    <scope>NUCLEOTIDE SEQUENCE</scope>
    <source>
        <strain evidence="1">AN17-2</strain>
    </source>
</reference>
<sequence length="62" mass="6868">MPINITDNFIILKKKELSNALDLPKQKTITINTTSNAFSGLIAFNVLSLSINLLSPSWGFYP</sequence>
<name>A0ACB5UH59_9FIRM</name>
<accession>A0ACB5UH59</accession>
<evidence type="ECO:0000313" key="1">
    <source>
        <dbReference type="EMBL" id="GMQ62086.1"/>
    </source>
</evidence>
<protein>
    <submittedName>
        <fullName evidence="1">Uncharacterized protein</fullName>
    </submittedName>
</protein>
<organism evidence="1 2">
    <name type="scientific">Vallitalea maricola</name>
    <dbReference type="NCBI Taxonomy" id="3074433"/>
    <lineage>
        <taxon>Bacteria</taxon>
        <taxon>Bacillati</taxon>
        <taxon>Bacillota</taxon>
        <taxon>Clostridia</taxon>
        <taxon>Lachnospirales</taxon>
        <taxon>Vallitaleaceae</taxon>
        <taxon>Vallitalea</taxon>
    </lineage>
</organism>
<comment type="caution">
    <text evidence="1">The sequence shown here is derived from an EMBL/GenBank/DDBJ whole genome shotgun (WGS) entry which is preliminary data.</text>
</comment>
<keyword evidence="2" id="KW-1185">Reference proteome</keyword>